<dbReference type="Gene3D" id="3.40.50.720">
    <property type="entry name" value="NAD(P)-binding Rossmann-like Domain"/>
    <property type="match status" value="1"/>
</dbReference>
<dbReference type="Proteomes" id="UP001165366">
    <property type="component" value="Unassembled WGS sequence"/>
</dbReference>
<accession>A0ABS9KJN0</accession>
<evidence type="ECO:0000313" key="3">
    <source>
        <dbReference type="Proteomes" id="UP001165366"/>
    </source>
</evidence>
<name>A0ABS9KJN0_9BACT</name>
<feature type="non-terminal residue" evidence="2">
    <location>
        <position position="329"/>
    </location>
</feature>
<reference evidence="2" key="2">
    <citation type="submission" date="2024-05" db="EMBL/GenBank/DDBJ databases">
        <title>Rhodohalobacter halophilus gen. nov., sp. nov., a moderately halophilic member of the family Balneolaceae.</title>
        <authorList>
            <person name="Xia J."/>
        </authorList>
    </citation>
    <scope>NUCLEOTIDE SEQUENCE</scope>
    <source>
        <strain evidence="2">WB101</strain>
    </source>
</reference>
<evidence type="ECO:0000259" key="1">
    <source>
        <dbReference type="Pfam" id="PF16490"/>
    </source>
</evidence>
<dbReference type="SUPFAM" id="SSF51735">
    <property type="entry name" value="NAD(P)-binding Rossmann-fold domains"/>
    <property type="match status" value="1"/>
</dbReference>
<proteinExistence type="predicted"/>
<organism evidence="2 3">
    <name type="scientific">Rhodohalobacter sulfatireducens</name>
    <dbReference type="NCBI Taxonomy" id="2911366"/>
    <lineage>
        <taxon>Bacteria</taxon>
        <taxon>Pseudomonadati</taxon>
        <taxon>Balneolota</taxon>
        <taxon>Balneolia</taxon>
        <taxon>Balneolales</taxon>
        <taxon>Balneolaceae</taxon>
        <taxon>Rhodohalobacter</taxon>
    </lineage>
</organism>
<gene>
    <name evidence="2" type="ORF">L6773_21040</name>
</gene>
<evidence type="ECO:0000313" key="2">
    <source>
        <dbReference type="EMBL" id="MCG2591070.1"/>
    </source>
</evidence>
<dbReference type="EMBL" id="JAKLWS010000064">
    <property type="protein sequence ID" value="MCG2591070.1"/>
    <property type="molecule type" value="Genomic_DNA"/>
</dbReference>
<keyword evidence="3" id="KW-1185">Reference proteome</keyword>
<dbReference type="Pfam" id="PF16490">
    <property type="entry name" value="Oxidoreduct_C"/>
    <property type="match status" value="1"/>
</dbReference>
<feature type="domain" description="Putative oxidoreductase C-terminal" evidence="1">
    <location>
        <begin position="157"/>
        <end position="329"/>
    </location>
</feature>
<comment type="caution">
    <text evidence="2">The sequence shown here is derived from an EMBL/GenBank/DDBJ whole genome shotgun (WGS) entry which is preliminary data.</text>
</comment>
<sequence>MESSQQDNTVRLMTLNPGHFHAGLVQMNQYPEVDSVVHVYAPEGEELQAYLSMIDQFNTREENPTNWHQEVYRGDDYLGKMVEEKPGNVMVVAGNNARKIEYITTAINNGINVLADKPMIIKPDQFSTLKTALETADEEGLVVNDIMTERHAITTILQKELSQIPELFGELEKGTPENPAIVKESVHFFYKTVAGETLVRPAWFFDVDQQGEAIVDVSTHLVDMILWQLFPNEPIDYRDEENGIEVSHANVWDTELRQSQFELITKQPEFPDYLMAEVESDSVLHVTSNGEFVFKVRDLFAKVSVEWGFTNPEGGDTHYSSLRGTNANL</sequence>
<protein>
    <recommendedName>
        <fullName evidence="1">Putative oxidoreductase C-terminal domain-containing protein</fullName>
    </recommendedName>
</protein>
<dbReference type="RefSeq" id="WP_237856625.1">
    <property type="nucleotide sequence ID" value="NZ_JAKLWS010000064.1"/>
</dbReference>
<dbReference type="InterPro" id="IPR036291">
    <property type="entry name" value="NAD(P)-bd_dom_sf"/>
</dbReference>
<reference evidence="2" key="1">
    <citation type="submission" date="2022-01" db="EMBL/GenBank/DDBJ databases">
        <authorList>
            <person name="Wang Y."/>
        </authorList>
    </citation>
    <scope>NUCLEOTIDE SEQUENCE</scope>
    <source>
        <strain evidence="2">WB101</strain>
    </source>
</reference>
<dbReference type="InterPro" id="IPR032459">
    <property type="entry name" value="Oxidoreduct_C"/>
</dbReference>